<comment type="similarity">
    <text evidence="1">Belongs to the PET191 family.</text>
</comment>
<evidence type="ECO:0000256" key="2">
    <source>
        <dbReference type="ARBA" id="ARBA00023157"/>
    </source>
</evidence>
<dbReference type="GO" id="GO:0005743">
    <property type="term" value="C:mitochondrial inner membrane"/>
    <property type="evidence" value="ECO:0007669"/>
    <property type="project" value="EnsemblFungi"/>
</dbReference>
<accession>A0A1E3NJ18</accession>
<evidence type="ECO:0000313" key="5">
    <source>
        <dbReference type="Proteomes" id="UP000094455"/>
    </source>
</evidence>
<dbReference type="GO" id="GO:0033617">
    <property type="term" value="P:mitochondrial respiratory chain complex IV assembly"/>
    <property type="evidence" value="ECO:0007669"/>
    <property type="project" value="EnsemblFungi"/>
</dbReference>
<dbReference type="InterPro" id="IPR018793">
    <property type="entry name" value="Cyt_c_oxidase_assmbl_Pet191"/>
</dbReference>
<organism evidence="4 5">
    <name type="scientific">Pichia membranifaciens NRRL Y-2026</name>
    <dbReference type="NCBI Taxonomy" id="763406"/>
    <lineage>
        <taxon>Eukaryota</taxon>
        <taxon>Fungi</taxon>
        <taxon>Dikarya</taxon>
        <taxon>Ascomycota</taxon>
        <taxon>Saccharomycotina</taxon>
        <taxon>Pichiomycetes</taxon>
        <taxon>Pichiales</taxon>
        <taxon>Pichiaceae</taxon>
        <taxon>Pichia</taxon>
    </lineage>
</organism>
<name>A0A1E3NJ18_9ASCO</name>
<dbReference type="RefSeq" id="XP_019017248.1">
    <property type="nucleotide sequence ID" value="XM_019164534.1"/>
</dbReference>
<evidence type="ECO:0000313" key="4">
    <source>
        <dbReference type="EMBL" id="ODQ46135.1"/>
    </source>
</evidence>
<dbReference type="EMBL" id="KV454004">
    <property type="protein sequence ID" value="ODQ46135.1"/>
    <property type="molecule type" value="Genomic_DNA"/>
</dbReference>
<dbReference type="OrthoDB" id="282149at2759"/>
<dbReference type="PANTHER" id="PTHR28627:SF1">
    <property type="entry name" value="CYTOCHROME C OXIDASE ASSEMBLY FACTOR 5"/>
    <property type="match status" value="1"/>
</dbReference>
<proteinExistence type="inferred from homology"/>
<protein>
    <submittedName>
        <fullName evidence="4">Uncharacterized protein</fullName>
    </submittedName>
</protein>
<feature type="region of interest" description="Disordered" evidence="3">
    <location>
        <begin position="86"/>
        <end position="108"/>
    </location>
</feature>
<dbReference type="GO" id="GO:0005758">
    <property type="term" value="C:mitochondrial intermembrane space"/>
    <property type="evidence" value="ECO:0007669"/>
    <property type="project" value="EnsemblFungi"/>
</dbReference>
<keyword evidence="2" id="KW-1015">Disulfide bond</keyword>
<feature type="compositionally biased region" description="Basic and acidic residues" evidence="3">
    <location>
        <begin position="86"/>
        <end position="98"/>
    </location>
</feature>
<reference evidence="4 5" key="1">
    <citation type="journal article" date="2016" name="Proc. Natl. Acad. Sci. U.S.A.">
        <title>Comparative genomics of biotechnologically important yeasts.</title>
        <authorList>
            <person name="Riley R."/>
            <person name="Haridas S."/>
            <person name="Wolfe K.H."/>
            <person name="Lopes M.R."/>
            <person name="Hittinger C.T."/>
            <person name="Goeker M."/>
            <person name="Salamov A.A."/>
            <person name="Wisecaver J.H."/>
            <person name="Long T.M."/>
            <person name="Calvey C.H."/>
            <person name="Aerts A.L."/>
            <person name="Barry K.W."/>
            <person name="Choi C."/>
            <person name="Clum A."/>
            <person name="Coughlan A.Y."/>
            <person name="Deshpande S."/>
            <person name="Douglass A.P."/>
            <person name="Hanson S.J."/>
            <person name="Klenk H.-P."/>
            <person name="LaButti K.M."/>
            <person name="Lapidus A."/>
            <person name="Lindquist E.A."/>
            <person name="Lipzen A.M."/>
            <person name="Meier-Kolthoff J.P."/>
            <person name="Ohm R.A."/>
            <person name="Otillar R.P."/>
            <person name="Pangilinan J.L."/>
            <person name="Peng Y."/>
            <person name="Rokas A."/>
            <person name="Rosa C.A."/>
            <person name="Scheuner C."/>
            <person name="Sibirny A.A."/>
            <person name="Slot J.C."/>
            <person name="Stielow J.B."/>
            <person name="Sun H."/>
            <person name="Kurtzman C.P."/>
            <person name="Blackwell M."/>
            <person name="Grigoriev I.V."/>
            <person name="Jeffries T.W."/>
        </authorList>
    </citation>
    <scope>NUCLEOTIDE SEQUENCE [LARGE SCALE GENOMIC DNA]</scope>
    <source>
        <strain evidence="4 5">NRRL Y-2026</strain>
    </source>
</reference>
<dbReference type="Proteomes" id="UP000094455">
    <property type="component" value="Unassembled WGS sequence"/>
</dbReference>
<dbReference type="Pfam" id="PF10203">
    <property type="entry name" value="Pet191_N"/>
    <property type="match status" value="1"/>
</dbReference>
<dbReference type="PANTHER" id="PTHR28627">
    <property type="entry name" value="CYTOCHROME C OXIDASE ASSEMBLY FACTOR 5"/>
    <property type="match status" value="1"/>
</dbReference>
<evidence type="ECO:0000256" key="1">
    <source>
        <dbReference type="ARBA" id="ARBA00007785"/>
    </source>
</evidence>
<dbReference type="STRING" id="763406.A0A1E3NJ18"/>
<gene>
    <name evidence="4" type="ORF">PICMEDRAFT_73607</name>
</gene>
<dbReference type="GeneID" id="30181221"/>
<sequence>MVASCKDQLKQVAICLQRSPCVMIERHTPKECINNPELNNELPDLCKAQLATFLDCKRGIVDMRKRIRGNGTLSTGKYDEQYRKLSEGEFDPREEMKKLKTLNSNQKQ</sequence>
<evidence type="ECO:0000256" key="3">
    <source>
        <dbReference type="SAM" id="MobiDB-lite"/>
    </source>
</evidence>
<keyword evidence="5" id="KW-1185">Reference proteome</keyword>
<dbReference type="AlphaFoldDB" id="A0A1E3NJ18"/>